<evidence type="ECO:0000313" key="1">
    <source>
        <dbReference type="EMBL" id="CCX31653.1"/>
    </source>
</evidence>
<protein>
    <submittedName>
        <fullName evidence="1">Uncharacterized protein</fullName>
    </submittedName>
</protein>
<evidence type="ECO:0000313" key="2">
    <source>
        <dbReference type="Proteomes" id="UP000018144"/>
    </source>
</evidence>
<gene>
    <name evidence="1" type="ORF">PCON_11176</name>
</gene>
<dbReference type="AlphaFoldDB" id="U4LI93"/>
<dbReference type="Proteomes" id="UP000018144">
    <property type="component" value="Unassembled WGS sequence"/>
</dbReference>
<reference evidence="1 2" key="1">
    <citation type="journal article" date="2013" name="PLoS Genet.">
        <title>The genome and development-dependent transcriptomes of Pyronema confluens: a window into fungal evolution.</title>
        <authorList>
            <person name="Traeger S."/>
            <person name="Altegoer F."/>
            <person name="Freitag M."/>
            <person name="Gabaldon T."/>
            <person name="Kempken F."/>
            <person name="Kumar A."/>
            <person name="Marcet-Houben M."/>
            <person name="Poggeler S."/>
            <person name="Stajich J.E."/>
            <person name="Nowrousian M."/>
        </authorList>
    </citation>
    <scope>NUCLEOTIDE SEQUENCE [LARGE SCALE GENOMIC DNA]</scope>
    <source>
        <strain evidence="2">CBS 100304</strain>
        <tissue evidence="1">Vegetative mycelium</tissue>
    </source>
</reference>
<name>U4LI93_PYROM</name>
<keyword evidence="2" id="KW-1185">Reference proteome</keyword>
<accession>U4LI93</accession>
<dbReference type="EMBL" id="HF935629">
    <property type="protein sequence ID" value="CCX31653.1"/>
    <property type="molecule type" value="Genomic_DNA"/>
</dbReference>
<proteinExistence type="predicted"/>
<organism evidence="1 2">
    <name type="scientific">Pyronema omphalodes (strain CBS 100304)</name>
    <name type="common">Pyronema confluens</name>
    <dbReference type="NCBI Taxonomy" id="1076935"/>
    <lineage>
        <taxon>Eukaryota</taxon>
        <taxon>Fungi</taxon>
        <taxon>Dikarya</taxon>
        <taxon>Ascomycota</taxon>
        <taxon>Pezizomycotina</taxon>
        <taxon>Pezizomycetes</taxon>
        <taxon>Pezizales</taxon>
        <taxon>Pyronemataceae</taxon>
        <taxon>Pyronema</taxon>
    </lineage>
</organism>
<sequence length="137" mass="14025">MQAAFAELRSVSNVSAFADPATAPALTLDNTQPEDVDPGVQAALVDSYGTMVPDVSAAVIPRLDVSRLAELGLFLGSQGRTVAAATVVPLVMAANGVSAGAESQQEAPLPSENQEFWDGVSGAIEEKVPGLARTGEM</sequence>